<feature type="compositionally biased region" description="Low complexity" evidence="1">
    <location>
        <begin position="48"/>
        <end position="88"/>
    </location>
</feature>
<evidence type="ECO:0000256" key="2">
    <source>
        <dbReference type="SAM" id="Phobius"/>
    </source>
</evidence>
<comment type="caution">
    <text evidence="3">The sequence shown here is derived from an EMBL/GenBank/DDBJ whole genome shotgun (WGS) entry which is preliminary data.</text>
</comment>
<organism evidence="3 4">
    <name type="scientific">Paenibacillus lemnae</name>
    <dbReference type="NCBI Taxonomy" id="1330551"/>
    <lineage>
        <taxon>Bacteria</taxon>
        <taxon>Bacillati</taxon>
        <taxon>Bacillota</taxon>
        <taxon>Bacilli</taxon>
        <taxon>Bacillales</taxon>
        <taxon>Paenibacillaceae</taxon>
        <taxon>Paenibacillus</taxon>
    </lineage>
</organism>
<sequence length="126" mass="14064">MSELSRLQKHQRRRKGSKSKQQKRTSEPAVTPSSGKSKRSTSSRPAKKPAASSGMSRSRTRGSEGTRAPSSESSKRSTPSRSRTYSSQRVRMSKWFVNSLIVLFIMLMAGLLWWGLIGAPSLEDMF</sequence>
<proteinExistence type="predicted"/>
<evidence type="ECO:0000256" key="1">
    <source>
        <dbReference type="SAM" id="MobiDB-lite"/>
    </source>
</evidence>
<protein>
    <submittedName>
        <fullName evidence="3">Uncharacterized protein</fullName>
    </submittedName>
</protein>
<keyword evidence="2" id="KW-1133">Transmembrane helix</keyword>
<dbReference type="Proteomes" id="UP000565468">
    <property type="component" value="Unassembled WGS sequence"/>
</dbReference>
<dbReference type="AlphaFoldDB" id="A0A848MBY1"/>
<keyword evidence="4" id="KW-1185">Reference proteome</keyword>
<gene>
    <name evidence="3" type="ORF">HII30_14355</name>
</gene>
<keyword evidence="2" id="KW-0472">Membrane</keyword>
<dbReference type="EMBL" id="JABBPN010000013">
    <property type="protein sequence ID" value="NMO96944.1"/>
    <property type="molecule type" value="Genomic_DNA"/>
</dbReference>
<feature type="compositionally biased region" description="Basic residues" evidence="1">
    <location>
        <begin position="7"/>
        <end position="23"/>
    </location>
</feature>
<accession>A0A848MBY1</accession>
<name>A0A848MBY1_PAELE</name>
<feature type="compositionally biased region" description="Basic residues" evidence="1">
    <location>
        <begin position="36"/>
        <end position="47"/>
    </location>
</feature>
<evidence type="ECO:0000313" key="4">
    <source>
        <dbReference type="Proteomes" id="UP000565468"/>
    </source>
</evidence>
<reference evidence="3 4" key="1">
    <citation type="submission" date="2020-04" db="EMBL/GenBank/DDBJ databases">
        <title>Paenibacillus algicola sp. nov., a novel marine bacterium producing alginate lyase.</title>
        <authorList>
            <person name="Huang H."/>
        </authorList>
    </citation>
    <scope>NUCLEOTIDE SEQUENCE [LARGE SCALE GENOMIC DNA]</scope>
    <source>
        <strain evidence="3 4">L7-75</strain>
    </source>
</reference>
<feature type="region of interest" description="Disordered" evidence="1">
    <location>
        <begin position="1"/>
        <end position="88"/>
    </location>
</feature>
<feature type="transmembrane region" description="Helical" evidence="2">
    <location>
        <begin position="95"/>
        <end position="116"/>
    </location>
</feature>
<evidence type="ECO:0000313" key="3">
    <source>
        <dbReference type="EMBL" id="NMO96944.1"/>
    </source>
</evidence>
<dbReference type="RefSeq" id="WP_169505730.1">
    <property type="nucleotide sequence ID" value="NZ_JABBPN010000013.1"/>
</dbReference>
<keyword evidence="2" id="KW-0812">Transmembrane</keyword>